<dbReference type="SUPFAM" id="SSF56672">
    <property type="entry name" value="DNA/RNA polymerases"/>
    <property type="match status" value="1"/>
</dbReference>
<reference evidence="2 3" key="1">
    <citation type="submission" date="2023-09" db="EMBL/GenBank/DDBJ databases">
        <authorList>
            <person name="Wang M."/>
        </authorList>
    </citation>
    <scope>NUCLEOTIDE SEQUENCE [LARGE SCALE GENOMIC DNA]</scope>
    <source>
        <strain evidence="2">GT-2023</strain>
        <tissue evidence="2">Liver</tissue>
    </source>
</reference>
<accession>A0ABR3NVG4</accession>
<dbReference type="InterPro" id="IPR043128">
    <property type="entry name" value="Rev_trsase/Diguanyl_cyclase"/>
</dbReference>
<dbReference type="PANTHER" id="PTHR34072">
    <property type="entry name" value="ENZYMATIC POLYPROTEIN-RELATED"/>
    <property type="match status" value="1"/>
</dbReference>
<gene>
    <name evidence="2" type="ORF">QQF64_015627</name>
</gene>
<dbReference type="Gene3D" id="3.30.70.270">
    <property type="match status" value="1"/>
</dbReference>
<dbReference type="Gene3D" id="3.10.20.370">
    <property type="match status" value="1"/>
</dbReference>
<dbReference type="PANTHER" id="PTHR34072:SF49">
    <property type="entry name" value="RIBONUCLEASE H"/>
    <property type="match status" value="1"/>
</dbReference>
<dbReference type="Proteomes" id="UP001558613">
    <property type="component" value="Unassembled WGS sequence"/>
</dbReference>
<keyword evidence="3" id="KW-1185">Reference proteome</keyword>
<sequence>MWPVPRNVREVRQVLGFVSYYRRFVPRFAQIAKPLHALVSGGKRSKTPVTFTWSQECQTALDELKECLMSPPILAYPDFSEPFTLTTDGSCHGLGAVLSQKQEGIEHVVAYASRGLRGSEKNDKN</sequence>
<dbReference type="EMBL" id="JAYMGO010000002">
    <property type="protein sequence ID" value="KAL1281027.1"/>
    <property type="molecule type" value="Genomic_DNA"/>
</dbReference>
<protein>
    <recommendedName>
        <fullName evidence="1">Reverse transcriptase/retrotransposon-derived protein RNase H-like domain-containing protein</fullName>
    </recommendedName>
</protein>
<dbReference type="Pfam" id="PF17919">
    <property type="entry name" value="RT_RNaseH_2"/>
    <property type="match status" value="1"/>
</dbReference>
<feature type="domain" description="Reverse transcriptase/retrotransposon-derived protein RNase H-like" evidence="1">
    <location>
        <begin position="53"/>
        <end position="122"/>
    </location>
</feature>
<evidence type="ECO:0000313" key="2">
    <source>
        <dbReference type="EMBL" id="KAL1281027.1"/>
    </source>
</evidence>
<evidence type="ECO:0000259" key="1">
    <source>
        <dbReference type="Pfam" id="PF17919"/>
    </source>
</evidence>
<dbReference type="InterPro" id="IPR043502">
    <property type="entry name" value="DNA/RNA_pol_sf"/>
</dbReference>
<comment type="caution">
    <text evidence="2">The sequence shown here is derived from an EMBL/GenBank/DDBJ whole genome shotgun (WGS) entry which is preliminary data.</text>
</comment>
<dbReference type="InterPro" id="IPR041577">
    <property type="entry name" value="RT_RNaseH_2"/>
</dbReference>
<name>A0ABR3NVG4_9TELE</name>
<organism evidence="2 3">
    <name type="scientific">Cirrhinus molitorella</name>
    <name type="common">mud carp</name>
    <dbReference type="NCBI Taxonomy" id="172907"/>
    <lineage>
        <taxon>Eukaryota</taxon>
        <taxon>Metazoa</taxon>
        <taxon>Chordata</taxon>
        <taxon>Craniata</taxon>
        <taxon>Vertebrata</taxon>
        <taxon>Euteleostomi</taxon>
        <taxon>Actinopterygii</taxon>
        <taxon>Neopterygii</taxon>
        <taxon>Teleostei</taxon>
        <taxon>Ostariophysi</taxon>
        <taxon>Cypriniformes</taxon>
        <taxon>Cyprinidae</taxon>
        <taxon>Labeoninae</taxon>
        <taxon>Labeonini</taxon>
        <taxon>Cirrhinus</taxon>
    </lineage>
</organism>
<evidence type="ECO:0000313" key="3">
    <source>
        <dbReference type="Proteomes" id="UP001558613"/>
    </source>
</evidence>
<proteinExistence type="predicted"/>